<evidence type="ECO:0000256" key="3">
    <source>
        <dbReference type="ARBA" id="ARBA00023002"/>
    </source>
</evidence>
<dbReference type="Proteomes" id="UP001157156">
    <property type="component" value="Unassembled WGS sequence"/>
</dbReference>
<organism evidence="5 6">
    <name type="scientific">Vibrio algivorus</name>
    <dbReference type="NCBI Taxonomy" id="1667024"/>
    <lineage>
        <taxon>Bacteria</taxon>
        <taxon>Pseudomonadati</taxon>
        <taxon>Pseudomonadota</taxon>
        <taxon>Gammaproteobacteria</taxon>
        <taxon>Vibrionales</taxon>
        <taxon>Vibrionaceae</taxon>
        <taxon>Vibrio</taxon>
    </lineage>
</organism>
<keyword evidence="3" id="KW-0560">Oxidoreductase</keyword>
<dbReference type="PROSITE" id="PS00798">
    <property type="entry name" value="ALDOKETO_REDUCTASE_1"/>
    <property type="match status" value="1"/>
</dbReference>
<evidence type="ECO:0000313" key="5">
    <source>
        <dbReference type="EMBL" id="GLT13782.1"/>
    </source>
</evidence>
<protein>
    <submittedName>
        <fullName evidence="5">2,5-diketo-D-gluconate reductase B</fullName>
    </submittedName>
</protein>
<sequence>MSNIENMQIPTLGAGTFRLKGQDAYQSVEMALKLGYRHIDTAQIYGNEAEVGQAITDSQLDRSELFLTTKIWMDKFAQADFLPSLKESLHKLQTEYVDLLLIHWPLKDESVSMTEYLTELKKAQDLGLARHIGVSNFTTAQMTQAIEILGDGKIFTNQVEVHPYLQNRAVVEFCQQHNILVTAYMPFAYGDVLKDDVICAIAKNPQATPAQVVLAWIIQQGFVTIPSSTKEKNLASNLEYSKVTLSEDDMKQIATLDRNHRLANPDFAPEWD</sequence>
<keyword evidence="6" id="KW-1185">Reference proteome</keyword>
<dbReference type="InterPro" id="IPR018170">
    <property type="entry name" value="Aldo/ket_reductase_CS"/>
</dbReference>
<comment type="caution">
    <text evidence="5">The sequence shown here is derived from an EMBL/GenBank/DDBJ whole genome shotgun (WGS) entry which is preliminary data.</text>
</comment>
<name>A0ABQ6EMK8_9VIBR</name>
<evidence type="ECO:0000256" key="2">
    <source>
        <dbReference type="ARBA" id="ARBA00022857"/>
    </source>
</evidence>
<dbReference type="Gene3D" id="3.20.20.100">
    <property type="entry name" value="NADP-dependent oxidoreductase domain"/>
    <property type="match status" value="1"/>
</dbReference>
<comment type="similarity">
    <text evidence="1">Belongs to the aldo/keto reductase family.</text>
</comment>
<dbReference type="EMBL" id="BSPV01000003">
    <property type="protein sequence ID" value="GLT13782.1"/>
    <property type="molecule type" value="Genomic_DNA"/>
</dbReference>
<dbReference type="PANTHER" id="PTHR43827:SF3">
    <property type="entry name" value="NADP-DEPENDENT OXIDOREDUCTASE DOMAIN-CONTAINING PROTEIN"/>
    <property type="match status" value="1"/>
</dbReference>
<dbReference type="InterPro" id="IPR020471">
    <property type="entry name" value="AKR"/>
</dbReference>
<proteinExistence type="inferred from homology"/>
<dbReference type="InterPro" id="IPR023210">
    <property type="entry name" value="NADP_OxRdtase_dom"/>
</dbReference>
<evidence type="ECO:0000256" key="1">
    <source>
        <dbReference type="ARBA" id="ARBA00007905"/>
    </source>
</evidence>
<gene>
    <name evidence="5" type="primary">dkgB</name>
    <name evidence="5" type="ORF">GCM10007931_07560</name>
</gene>
<accession>A0ABQ6EMK8</accession>
<dbReference type="SUPFAM" id="SSF51430">
    <property type="entry name" value="NAD(P)-linked oxidoreductase"/>
    <property type="match status" value="1"/>
</dbReference>
<evidence type="ECO:0000313" key="6">
    <source>
        <dbReference type="Proteomes" id="UP001157156"/>
    </source>
</evidence>
<dbReference type="PROSITE" id="PS00062">
    <property type="entry name" value="ALDOKETO_REDUCTASE_2"/>
    <property type="match status" value="1"/>
</dbReference>
<dbReference type="PIRSF" id="PIRSF000097">
    <property type="entry name" value="AKR"/>
    <property type="match status" value="1"/>
</dbReference>
<dbReference type="Pfam" id="PF00248">
    <property type="entry name" value="Aldo_ket_red"/>
    <property type="match status" value="1"/>
</dbReference>
<dbReference type="PRINTS" id="PR00069">
    <property type="entry name" value="ALDKETRDTASE"/>
</dbReference>
<feature type="domain" description="NADP-dependent oxidoreductase" evidence="4">
    <location>
        <begin position="12"/>
        <end position="256"/>
    </location>
</feature>
<keyword evidence="2" id="KW-0521">NADP</keyword>
<dbReference type="NCBIfam" id="NF008377">
    <property type="entry name" value="PRK11172.1"/>
    <property type="match status" value="1"/>
</dbReference>
<evidence type="ECO:0000259" key="4">
    <source>
        <dbReference type="Pfam" id="PF00248"/>
    </source>
</evidence>
<dbReference type="PANTHER" id="PTHR43827">
    <property type="entry name" value="2,5-DIKETO-D-GLUCONIC ACID REDUCTASE"/>
    <property type="match status" value="1"/>
</dbReference>
<reference evidence="6" key="1">
    <citation type="journal article" date="2019" name="Int. J. Syst. Evol. Microbiol.">
        <title>The Global Catalogue of Microorganisms (GCM) 10K type strain sequencing project: providing services to taxonomists for standard genome sequencing and annotation.</title>
        <authorList>
            <consortium name="The Broad Institute Genomics Platform"/>
            <consortium name="The Broad Institute Genome Sequencing Center for Infectious Disease"/>
            <person name="Wu L."/>
            <person name="Ma J."/>
        </authorList>
    </citation>
    <scope>NUCLEOTIDE SEQUENCE [LARGE SCALE GENOMIC DNA]</scope>
    <source>
        <strain evidence="6">NBRC 111146</strain>
    </source>
</reference>
<dbReference type="InterPro" id="IPR036812">
    <property type="entry name" value="NAD(P)_OxRdtase_dom_sf"/>
</dbReference>